<comment type="caution">
    <text evidence="8">The sequence shown here is derived from an EMBL/GenBank/DDBJ whole genome shotgun (WGS) entry which is preliminary data.</text>
</comment>
<dbReference type="OrthoDB" id="5598268at2759"/>
<proteinExistence type="predicted"/>
<dbReference type="GO" id="GO:0006384">
    <property type="term" value="P:transcription initiation at RNA polymerase III promoter"/>
    <property type="evidence" value="ECO:0007669"/>
    <property type="project" value="InterPro"/>
</dbReference>
<feature type="domain" description="Transcription factor IIIC subunit 5 HTH" evidence="6">
    <location>
        <begin position="156"/>
        <end position="304"/>
    </location>
</feature>
<dbReference type="Proteomes" id="UP001152795">
    <property type="component" value="Unassembled WGS sequence"/>
</dbReference>
<evidence type="ECO:0000313" key="9">
    <source>
        <dbReference type="Proteomes" id="UP001152795"/>
    </source>
</evidence>
<dbReference type="AlphaFoldDB" id="A0A7D9HAY0"/>
<reference evidence="8" key="1">
    <citation type="submission" date="2020-04" db="EMBL/GenBank/DDBJ databases">
        <authorList>
            <person name="Alioto T."/>
            <person name="Alioto T."/>
            <person name="Gomez Garrido J."/>
        </authorList>
    </citation>
    <scope>NUCLEOTIDE SEQUENCE</scope>
    <source>
        <strain evidence="8">A484AB</strain>
    </source>
</reference>
<name>A0A7D9HAY0_PARCT</name>
<dbReference type="InterPro" id="IPR041499">
    <property type="entry name" value="Tfc1/Sfc1_N"/>
</dbReference>
<evidence type="ECO:0000259" key="6">
    <source>
        <dbReference type="Pfam" id="PF09734"/>
    </source>
</evidence>
<dbReference type="EMBL" id="CACRXK020000261">
    <property type="protein sequence ID" value="CAB3980144.1"/>
    <property type="molecule type" value="Genomic_DNA"/>
</dbReference>
<dbReference type="PANTHER" id="PTHR13230:SF5">
    <property type="entry name" value="GENERAL TRANSCRIPTION FACTOR 3C POLYPEPTIDE 5"/>
    <property type="match status" value="1"/>
</dbReference>
<evidence type="ECO:0000256" key="3">
    <source>
        <dbReference type="ARBA" id="ARBA00023163"/>
    </source>
</evidence>
<feature type="domain" description="Transcription factor IIIC subunit Tfc1/Sfc1 triple barrel" evidence="7">
    <location>
        <begin position="30"/>
        <end position="131"/>
    </location>
</feature>
<keyword evidence="3" id="KW-0804">Transcription</keyword>
<dbReference type="InterPro" id="IPR042536">
    <property type="entry name" value="TFIIIC_tauA_Sfc1"/>
</dbReference>
<keyword evidence="9" id="KW-1185">Reference proteome</keyword>
<evidence type="ECO:0000256" key="5">
    <source>
        <dbReference type="SAM" id="MobiDB-lite"/>
    </source>
</evidence>
<dbReference type="Pfam" id="PF17682">
    <property type="entry name" value="Tau95_N"/>
    <property type="match status" value="1"/>
</dbReference>
<keyword evidence="2" id="KW-0238">DNA-binding</keyword>
<sequence>MAEIDKTNKISGGKDERLPLKFDTQLKRLVSIEYPGYIHDVSKTLKTLGGEGQLSATLNDSLRRIGINFRPNDPYCRQSFGDRSPATDLLMKVKRKKRMKNGIEEVKYECEMLGVIDTVVKFKGLADFQYLAPQIPDLLDGLRGREILDIETDLHLPPPAFCRIDHPFDYQYRTDPVSKDRTSQANEQRLGTTFRKPRPSHVISCHFQTPEVPTEPKEGAVKNMERYNNEGLDVVQRLFNMRPVWSRRAIVCHVGEINAKRIKYLLPRVAYYWIGGPWRTFWTKFGYDPRKNPAAKIYQKLDFRLRTKNALRGMKLPPTVRSIYEFPFTTRFQKGLNNSIVPLGVNNTNSSEKAGTSSEKAGPSSENFVTEGGDIDMLVDTPGTPEILPYAFYPDRPPTTRQIIYQLCDIRCAEAQKLISANDGRERECNESEGWMELGTSEKIRVVLTNTLIELHKKQKNTTGTILADDEQGGEMEDEEATFLDTLMDDDDVEAYDLLDDDF</sequence>
<gene>
    <name evidence="8" type="ORF">PACLA_8A019014</name>
</gene>
<feature type="region of interest" description="Disordered" evidence="5">
    <location>
        <begin position="343"/>
        <end position="367"/>
    </location>
</feature>
<dbReference type="GO" id="GO:0005634">
    <property type="term" value="C:nucleus"/>
    <property type="evidence" value="ECO:0007669"/>
    <property type="project" value="UniProtKB-SubCell"/>
</dbReference>
<evidence type="ECO:0000313" key="8">
    <source>
        <dbReference type="EMBL" id="CAB3980144.1"/>
    </source>
</evidence>
<protein>
    <submittedName>
        <fullName evidence="8">Uncharacterized protein</fullName>
    </submittedName>
</protein>
<organism evidence="8 9">
    <name type="scientific">Paramuricea clavata</name>
    <name type="common">Red gorgonian</name>
    <name type="synonym">Violescent sea-whip</name>
    <dbReference type="NCBI Taxonomy" id="317549"/>
    <lineage>
        <taxon>Eukaryota</taxon>
        <taxon>Metazoa</taxon>
        <taxon>Cnidaria</taxon>
        <taxon>Anthozoa</taxon>
        <taxon>Octocorallia</taxon>
        <taxon>Malacalcyonacea</taxon>
        <taxon>Plexauridae</taxon>
        <taxon>Paramuricea</taxon>
    </lineage>
</organism>
<dbReference type="InterPro" id="IPR019136">
    <property type="entry name" value="TF_IIIC_su-5_HTH"/>
</dbReference>
<accession>A0A7D9HAY0</accession>
<dbReference type="PANTHER" id="PTHR13230">
    <property type="entry name" value="GENERAL TRANSCRIPTION FACTOR IIIC, POLYPEPTIDE 5"/>
    <property type="match status" value="1"/>
</dbReference>
<evidence type="ECO:0000256" key="4">
    <source>
        <dbReference type="ARBA" id="ARBA00023242"/>
    </source>
</evidence>
<comment type="subcellular location">
    <subcellularLocation>
        <location evidence="1">Nucleus</location>
    </subcellularLocation>
</comment>
<dbReference type="GO" id="GO:0001002">
    <property type="term" value="F:RNA polymerase III type 1 promoter sequence-specific DNA binding"/>
    <property type="evidence" value="ECO:0007669"/>
    <property type="project" value="TreeGrafter"/>
</dbReference>
<evidence type="ECO:0000256" key="2">
    <source>
        <dbReference type="ARBA" id="ARBA00023125"/>
    </source>
</evidence>
<evidence type="ECO:0000259" key="7">
    <source>
        <dbReference type="Pfam" id="PF17682"/>
    </source>
</evidence>
<evidence type="ECO:0000256" key="1">
    <source>
        <dbReference type="ARBA" id="ARBA00004123"/>
    </source>
</evidence>
<dbReference type="GO" id="GO:0001003">
    <property type="term" value="F:RNA polymerase III type 2 promoter sequence-specific DNA binding"/>
    <property type="evidence" value="ECO:0007669"/>
    <property type="project" value="TreeGrafter"/>
</dbReference>
<dbReference type="Gene3D" id="3.30.200.160">
    <property type="entry name" value="TFIIIC, subcomplex tauA, subunit Sfc1, barrel domain"/>
    <property type="match status" value="1"/>
</dbReference>
<dbReference type="Pfam" id="PF09734">
    <property type="entry name" value="Tau95"/>
    <property type="match status" value="1"/>
</dbReference>
<dbReference type="InterPro" id="IPR040454">
    <property type="entry name" value="TF_IIIC_Tfc1/Sfc1"/>
</dbReference>
<keyword evidence="4" id="KW-0539">Nucleus</keyword>
<dbReference type="GO" id="GO:0000127">
    <property type="term" value="C:transcription factor TFIIIC complex"/>
    <property type="evidence" value="ECO:0007669"/>
    <property type="project" value="InterPro"/>
</dbReference>